<feature type="domain" description="WCX" evidence="2">
    <location>
        <begin position="390"/>
        <end position="455"/>
    </location>
</feature>
<evidence type="ECO:0000259" key="1">
    <source>
        <dbReference type="Pfam" id="PF13280"/>
    </source>
</evidence>
<comment type="caution">
    <text evidence="3">The sequence shown here is derived from an EMBL/GenBank/DDBJ whole genome shotgun (WGS) entry which is preliminary data.</text>
</comment>
<dbReference type="InterPro" id="IPR026881">
    <property type="entry name" value="WYL_dom"/>
</dbReference>
<dbReference type="RefSeq" id="WP_379928938.1">
    <property type="nucleotide sequence ID" value="NZ_JBHUMM010000011.1"/>
</dbReference>
<dbReference type="PANTHER" id="PTHR34580:SF1">
    <property type="entry name" value="PROTEIN PAFC"/>
    <property type="match status" value="1"/>
</dbReference>
<organism evidence="3 4">
    <name type="scientific">Marinicrinis sediminis</name>
    <dbReference type="NCBI Taxonomy" id="1652465"/>
    <lineage>
        <taxon>Bacteria</taxon>
        <taxon>Bacillati</taxon>
        <taxon>Bacillota</taxon>
        <taxon>Bacilli</taxon>
        <taxon>Bacillales</taxon>
        <taxon>Paenibacillaceae</taxon>
    </lineage>
</organism>
<feature type="domain" description="WYL" evidence="1">
    <location>
        <begin position="233"/>
        <end position="317"/>
    </location>
</feature>
<gene>
    <name evidence="3" type="ORF">ACFSUC_07580</name>
</gene>
<sequence length="485" mass="56283">MARESFDKEIQCLRMLAVASGAYNREQLSKRLGISVHTLDKTIRRLKDMIQASLEPEAETTEQDLNQLLHVRYYDTTDPTLLFLFRAKSVKESESHRLPFMMSALQKQDLTVSELLDLCSSSLPDHLPTPDEKTIRADLKYLEQIGVIRKQDARRPYRYTLHNALLDTLTTEELLDVYDFVEHMANTQIPAVQGYLLRDNIKRAMLSRGIAKQQLDVFLFKYHYYSRILDEAHLHTILQAIHERRKLQFRYFTASKDMSYSSQNTNPRYEREATASEQRVLPLKVVYDHQYGRWYLIGHQGKHGWRKFRLDGITELQWLKATDTQAYAQLQQALEEKLAFSWVIDTGPAVQIRAKFFHPFALSQRDLAVQLLVSGGDSEESSVHSRGGDHFIRTRVQLQGQWGQIVEEDAEGFIYEITVNGMHEIKPWLRSFGSSCEVLEPQALREELIAEWKEMYDYYASVRENLQLPDDEQADGDGHASSHHA</sequence>
<dbReference type="PANTHER" id="PTHR34580">
    <property type="match status" value="1"/>
</dbReference>
<dbReference type="Proteomes" id="UP001597497">
    <property type="component" value="Unassembled WGS sequence"/>
</dbReference>
<evidence type="ECO:0000313" key="4">
    <source>
        <dbReference type="Proteomes" id="UP001597497"/>
    </source>
</evidence>
<accession>A0ABW5R9P7</accession>
<dbReference type="Pfam" id="PF25583">
    <property type="entry name" value="WCX"/>
    <property type="match status" value="1"/>
</dbReference>
<dbReference type="PROSITE" id="PS52050">
    <property type="entry name" value="WYL"/>
    <property type="match status" value="1"/>
</dbReference>
<reference evidence="4" key="1">
    <citation type="journal article" date="2019" name="Int. J. Syst. Evol. Microbiol.">
        <title>The Global Catalogue of Microorganisms (GCM) 10K type strain sequencing project: providing services to taxonomists for standard genome sequencing and annotation.</title>
        <authorList>
            <consortium name="The Broad Institute Genomics Platform"/>
            <consortium name="The Broad Institute Genome Sequencing Center for Infectious Disease"/>
            <person name="Wu L."/>
            <person name="Ma J."/>
        </authorList>
    </citation>
    <scope>NUCLEOTIDE SEQUENCE [LARGE SCALE GENOMIC DNA]</scope>
    <source>
        <strain evidence="4">KCTC 33676</strain>
    </source>
</reference>
<evidence type="ECO:0000259" key="2">
    <source>
        <dbReference type="Pfam" id="PF25583"/>
    </source>
</evidence>
<name>A0ABW5R9P7_9BACL</name>
<evidence type="ECO:0000313" key="3">
    <source>
        <dbReference type="EMBL" id="MFD2671465.1"/>
    </source>
</evidence>
<proteinExistence type="predicted"/>
<protein>
    <submittedName>
        <fullName evidence="3">Helix-turn-helix transcriptional regulator</fullName>
    </submittedName>
</protein>
<dbReference type="InterPro" id="IPR051534">
    <property type="entry name" value="CBASS_pafABC_assoc_protein"/>
</dbReference>
<keyword evidence="4" id="KW-1185">Reference proteome</keyword>
<dbReference type="Pfam" id="PF13280">
    <property type="entry name" value="WYL"/>
    <property type="match status" value="1"/>
</dbReference>
<dbReference type="InterPro" id="IPR057727">
    <property type="entry name" value="WCX_dom"/>
</dbReference>
<dbReference type="EMBL" id="JBHUMM010000011">
    <property type="protein sequence ID" value="MFD2671465.1"/>
    <property type="molecule type" value="Genomic_DNA"/>
</dbReference>